<feature type="region of interest" description="Disordered" evidence="1">
    <location>
        <begin position="7"/>
        <end position="27"/>
    </location>
</feature>
<reference evidence="2 3" key="1">
    <citation type="submission" date="2017-06" db="EMBL/GenBank/DDBJ databases">
        <title>Global population genomics of the pathogenic fungus Cryptococcus neoformans var. grubii.</title>
        <authorList>
            <person name="Cuomo C."/>
            <person name="Litvintseva A."/>
            <person name="Chen Y."/>
            <person name="Young S."/>
            <person name="Zeng Q."/>
            <person name="Chapman S."/>
            <person name="Gujja S."/>
            <person name="Saif S."/>
            <person name="Birren B."/>
        </authorList>
    </citation>
    <scope>NUCLEOTIDE SEQUENCE [LARGE SCALE GENOMIC DNA]</scope>
    <source>
        <strain evidence="2 3">Tu259-1</strain>
    </source>
</reference>
<sequence length="179" mass="19681">MNHVELFHSFPDSPSSTHTSSRPVTPSHPIPIPLHISIQGSPETEILKLADKAEKILGLTPGTLAYARACLENARDKVRCITLSPSPDPLSIIAKDDKLSQFDMSRGGIKEKMQTRARKAISITALGALSHQKIASVVLGAGGKEEEHQRQKTRRAADSVLYWQKEVARLEELDKGTRK</sequence>
<dbReference type="Proteomes" id="UP000199727">
    <property type="component" value="Unassembled WGS sequence"/>
</dbReference>
<organism evidence="2 3">
    <name type="scientific">Cryptococcus neoformans Tu259-1</name>
    <dbReference type="NCBI Taxonomy" id="1230072"/>
    <lineage>
        <taxon>Eukaryota</taxon>
        <taxon>Fungi</taxon>
        <taxon>Dikarya</taxon>
        <taxon>Basidiomycota</taxon>
        <taxon>Agaricomycotina</taxon>
        <taxon>Tremellomycetes</taxon>
        <taxon>Tremellales</taxon>
        <taxon>Cryptococcaceae</taxon>
        <taxon>Cryptococcus</taxon>
        <taxon>Cryptococcus neoformans species complex</taxon>
    </lineage>
</organism>
<gene>
    <name evidence="2" type="ORF">C361_01708</name>
</gene>
<proteinExistence type="predicted"/>
<dbReference type="AlphaFoldDB" id="A0A854QI43"/>
<evidence type="ECO:0000313" key="3">
    <source>
        <dbReference type="Proteomes" id="UP000199727"/>
    </source>
</evidence>
<protein>
    <submittedName>
        <fullName evidence="2">Uncharacterized protein</fullName>
    </submittedName>
</protein>
<dbReference type="EMBL" id="AMKT01000027">
    <property type="protein sequence ID" value="OXG25748.1"/>
    <property type="molecule type" value="Genomic_DNA"/>
</dbReference>
<evidence type="ECO:0000256" key="1">
    <source>
        <dbReference type="SAM" id="MobiDB-lite"/>
    </source>
</evidence>
<feature type="compositionally biased region" description="Polar residues" evidence="1">
    <location>
        <begin position="12"/>
        <end position="24"/>
    </location>
</feature>
<accession>A0A854QI43</accession>
<comment type="caution">
    <text evidence="2">The sequence shown here is derived from an EMBL/GenBank/DDBJ whole genome shotgun (WGS) entry which is preliminary data.</text>
</comment>
<evidence type="ECO:0000313" key="2">
    <source>
        <dbReference type="EMBL" id="OXG25748.1"/>
    </source>
</evidence>
<name>A0A854QI43_CRYNE</name>